<sequence length="76" mass="8508">MGAIFVENLITGFIVSAGFFLVIDNLWVQCNKVLSDNMDCFVNSLKKILPHKSKENITVTIESVFQHASHKSIINV</sequence>
<evidence type="ECO:0000256" key="1">
    <source>
        <dbReference type="SAM" id="Phobius"/>
    </source>
</evidence>
<accession>A0A357VK73</accession>
<keyword evidence="1" id="KW-1133">Transmembrane helix</keyword>
<organism evidence="2 3">
    <name type="scientific">Caldanaerobacter subterraneus</name>
    <dbReference type="NCBI Taxonomy" id="911092"/>
    <lineage>
        <taxon>Bacteria</taxon>
        <taxon>Bacillati</taxon>
        <taxon>Bacillota</taxon>
        <taxon>Clostridia</taxon>
        <taxon>Thermoanaerobacterales</taxon>
        <taxon>Thermoanaerobacteraceae</taxon>
        <taxon>Caldanaerobacter</taxon>
    </lineage>
</organism>
<protein>
    <submittedName>
        <fullName evidence="2">Uncharacterized protein</fullName>
    </submittedName>
</protein>
<gene>
    <name evidence="2" type="ORF">DEA61_02770</name>
</gene>
<dbReference type="AlphaFoldDB" id="A0A357VK73"/>
<feature type="transmembrane region" description="Helical" evidence="1">
    <location>
        <begin position="6"/>
        <end position="28"/>
    </location>
</feature>
<dbReference type="EMBL" id="DOLB01000049">
    <property type="protein sequence ID" value="HBT48785.1"/>
    <property type="molecule type" value="Genomic_DNA"/>
</dbReference>
<comment type="caution">
    <text evidence="2">The sequence shown here is derived from an EMBL/GenBank/DDBJ whole genome shotgun (WGS) entry which is preliminary data.</text>
</comment>
<reference evidence="2 3" key="1">
    <citation type="journal article" date="2018" name="Nat. Biotechnol.">
        <title>A standardized bacterial taxonomy based on genome phylogeny substantially revises the tree of life.</title>
        <authorList>
            <person name="Parks D.H."/>
            <person name="Chuvochina M."/>
            <person name="Waite D.W."/>
            <person name="Rinke C."/>
            <person name="Skarshewski A."/>
            <person name="Chaumeil P.A."/>
            <person name="Hugenholtz P."/>
        </authorList>
    </citation>
    <scope>NUCLEOTIDE SEQUENCE [LARGE SCALE GENOMIC DNA]</scope>
    <source>
        <strain evidence="2">UBA12544</strain>
    </source>
</reference>
<keyword evidence="1" id="KW-0472">Membrane</keyword>
<proteinExistence type="predicted"/>
<evidence type="ECO:0000313" key="3">
    <source>
        <dbReference type="Proteomes" id="UP000264445"/>
    </source>
</evidence>
<name>A0A357VK73_9THEO</name>
<evidence type="ECO:0000313" key="2">
    <source>
        <dbReference type="EMBL" id="HBT48785.1"/>
    </source>
</evidence>
<dbReference type="Proteomes" id="UP000264445">
    <property type="component" value="Unassembled WGS sequence"/>
</dbReference>
<keyword evidence="1" id="KW-0812">Transmembrane</keyword>